<dbReference type="Proteomes" id="UP000001522">
    <property type="component" value="Chromosome"/>
</dbReference>
<dbReference type="STRING" id="679897.HMU11720"/>
<dbReference type="KEGG" id="hms:HMU11720"/>
<evidence type="ECO:0000313" key="2">
    <source>
        <dbReference type="Proteomes" id="UP000001522"/>
    </source>
</evidence>
<sequence>MPKPSKKSFLKIPKHCRKSSSQFSEIRPKSPIIAMPAWENLPRSHPKSQNSSAPNVGVFCQSGARVGMGHFSRCVLLVDLLKSLGVCVEFYHYDDSAKMPLAEGILPLLEGLDVAIIDSYEISSSQFLEIAHRVRRLMIIDDVARISFPPGSVILNGGIHTKELYAGHLGPVYAGLEYMIYDKTFCQNKIIAPKIQRILLCFGGSDEGNYTQRVTKILEKLEYDVIIVLGAHYVHHLSTHFEVLRNIDAKKLAWLFAEVDLAIVSGGRMVNEAILSQVPTLVLPIAKNQEHQVGIYDAMHLVQKTSLEDLAQKIPLLDFATREAMARNCARMQFGSRLKDCLLEILRG</sequence>
<organism evidence="1 2">
    <name type="scientific">Helicobacter mustelae (strain ATCC 43772 / CCUG 25715 / CIP 103759 / LMG 18044 / NCTC 12198 / R85-136P)</name>
    <name type="common">Campylobacter mustelae</name>
    <dbReference type="NCBI Taxonomy" id="679897"/>
    <lineage>
        <taxon>Bacteria</taxon>
        <taxon>Pseudomonadati</taxon>
        <taxon>Campylobacterota</taxon>
        <taxon>Epsilonproteobacteria</taxon>
        <taxon>Campylobacterales</taxon>
        <taxon>Helicobacteraceae</taxon>
        <taxon>Helicobacter</taxon>
    </lineage>
</organism>
<dbReference type="AlphaFoldDB" id="D3UIV2"/>
<keyword evidence="2" id="KW-1185">Reference proteome</keyword>
<protein>
    <submittedName>
        <fullName evidence="1">FlmD</fullName>
    </submittedName>
</protein>
<dbReference type="HOGENOM" id="CLU_023406_2_0_7"/>
<dbReference type="eggNOG" id="COG3980">
    <property type="taxonomic scope" value="Bacteria"/>
</dbReference>
<dbReference type="EMBL" id="FN555004">
    <property type="protein sequence ID" value="CBG40427.1"/>
    <property type="molecule type" value="Genomic_DNA"/>
</dbReference>
<reference evidence="1 2" key="1">
    <citation type="journal article" date="2010" name="BMC Genomics">
        <title>Comparative genomics and proteomics of Helicobacter mustelae, an ulcerogenic and carcinogenic gastric pathogen.</title>
        <authorList>
            <person name="O'Toole P.W."/>
            <person name="Snelling W.J."/>
            <person name="Canchaya C."/>
            <person name="Forde B.M."/>
            <person name="Hardie K.R."/>
            <person name="Josenhans C."/>
            <person name="Graham R.L.J."/>
            <person name="McMullan G."/>
            <person name="Parkhill J."/>
            <person name="Belda E."/>
            <person name="Bentley S.D."/>
        </authorList>
    </citation>
    <scope>NUCLEOTIDE SEQUENCE [LARGE SCALE GENOMIC DNA]</scope>
    <source>
        <strain evidence="2">ATCC 43772 / LMG 18044 / NCTC 12198 / 12198</strain>
    </source>
</reference>
<evidence type="ECO:0000313" key="1">
    <source>
        <dbReference type="EMBL" id="CBG40427.1"/>
    </source>
</evidence>
<dbReference type="SUPFAM" id="SSF53756">
    <property type="entry name" value="UDP-Glycosyltransferase/glycogen phosphorylase"/>
    <property type="match status" value="1"/>
</dbReference>
<accession>D3UIV2</accession>
<dbReference type="Gene3D" id="3.40.50.11190">
    <property type="match status" value="1"/>
</dbReference>
<gene>
    <name evidence="1" type="primary">flmD</name>
    <name evidence="1" type="ordered locus">HMU11720</name>
</gene>
<proteinExistence type="predicted"/>
<name>D3UIV2_HELM1</name>
<dbReference type="Gene3D" id="3.40.50.2000">
    <property type="entry name" value="Glycogen Phosphorylase B"/>
    <property type="match status" value="1"/>
</dbReference>